<dbReference type="Pfam" id="PF13091">
    <property type="entry name" value="PLDc_2"/>
    <property type="match status" value="1"/>
</dbReference>
<evidence type="ECO:0000256" key="6">
    <source>
        <dbReference type="ARBA" id="ARBA00023098"/>
    </source>
</evidence>
<dbReference type="InterPro" id="IPR051406">
    <property type="entry name" value="PLD_domain"/>
</dbReference>
<evidence type="ECO:0000256" key="7">
    <source>
        <dbReference type="SAM" id="SignalP"/>
    </source>
</evidence>
<dbReference type="EC" id="3.1.4.4" evidence="3"/>
<proteinExistence type="inferred from homology"/>
<keyword evidence="10" id="KW-1185">Reference proteome</keyword>
<sequence>MVRQEGRKMKRIAILFFLILCGCSHLPPNISMESPIYQTDNVEFYYDLTYKKDDVIYTEHRIFNQMEKIIEDAEEFIVMDVFLFNDLYNASEFNFPKVSSGITKALIKKKREDKDIQIYFITDEINTFYGVYSSDELDELEENGITVILTDLTKTNGANHFYSTFWRYFFSWFGTGQYGWLENPFSPEAPKVTIRSYLKLINLKGNHRKVLVTEKEALITSANPHSASGYHSNIGFKFDGGIINSVVDSEKAVGELSGVEMKLPIVKFHNEGGYKVQLLTEGKIGEALDRDIDNSQSGDKIYIGMFYLGDKVIVKKLVAASKRGVKVRLILDENNEAFGMKKTGLPNKVTGKKLIDKSKGRIEIKWYRSSGEQYHTKLMVIKTSDKMVINGGSANLTKRNIRDYTLDTNIRVAAPLNSKLAMEIDQYFDMLWNNDENTYTIEKEKLENGYISNKILYEIQNISGFSTY</sequence>
<dbReference type="InterPro" id="IPR025202">
    <property type="entry name" value="PLD-like_dom"/>
</dbReference>
<feature type="signal peptide" evidence="7">
    <location>
        <begin position="1"/>
        <end position="26"/>
    </location>
</feature>
<dbReference type="PANTHER" id="PTHR43856">
    <property type="entry name" value="CARDIOLIPIN HYDROLASE"/>
    <property type="match status" value="1"/>
</dbReference>
<comment type="similarity">
    <text evidence="2">Belongs to the phospholipase D family.</text>
</comment>
<evidence type="ECO:0000256" key="1">
    <source>
        <dbReference type="ARBA" id="ARBA00000798"/>
    </source>
</evidence>
<dbReference type="SUPFAM" id="SSF56024">
    <property type="entry name" value="Phospholipase D/nuclease"/>
    <property type="match status" value="2"/>
</dbReference>
<dbReference type="CDD" id="cd09129">
    <property type="entry name" value="PLDc_unchar2_1"/>
    <property type="match status" value="1"/>
</dbReference>
<dbReference type="Gene3D" id="3.30.870.10">
    <property type="entry name" value="Endonuclease Chain A"/>
    <property type="match status" value="2"/>
</dbReference>
<accession>A0ABX9KK55</accession>
<comment type="caution">
    <text evidence="9">The sequence shown here is derived from an EMBL/GenBank/DDBJ whole genome shotgun (WGS) entry which is preliminary data.</text>
</comment>
<evidence type="ECO:0000256" key="5">
    <source>
        <dbReference type="ARBA" id="ARBA00022963"/>
    </source>
</evidence>
<evidence type="ECO:0000256" key="2">
    <source>
        <dbReference type="ARBA" id="ARBA00008664"/>
    </source>
</evidence>
<name>A0ABX9KK55_9FUSO</name>
<dbReference type="EMBL" id="QUAJ01000002">
    <property type="protein sequence ID" value="REI42870.1"/>
    <property type="molecule type" value="Genomic_DNA"/>
</dbReference>
<comment type="catalytic activity">
    <reaction evidence="1">
        <text>a 1,2-diacyl-sn-glycero-3-phosphocholine + H2O = a 1,2-diacyl-sn-glycero-3-phosphate + choline + H(+)</text>
        <dbReference type="Rhea" id="RHEA:14445"/>
        <dbReference type="ChEBI" id="CHEBI:15354"/>
        <dbReference type="ChEBI" id="CHEBI:15377"/>
        <dbReference type="ChEBI" id="CHEBI:15378"/>
        <dbReference type="ChEBI" id="CHEBI:57643"/>
        <dbReference type="ChEBI" id="CHEBI:58608"/>
        <dbReference type="EC" id="3.1.4.4"/>
    </reaction>
</comment>
<evidence type="ECO:0000313" key="9">
    <source>
        <dbReference type="EMBL" id="REI42870.1"/>
    </source>
</evidence>
<protein>
    <recommendedName>
        <fullName evidence="3">phospholipase D</fullName>
        <ecNumber evidence="3">3.1.4.4</ecNumber>
    </recommendedName>
</protein>
<feature type="domain" description="Phospholipase D-like" evidence="8">
    <location>
        <begin position="292"/>
        <end position="432"/>
    </location>
</feature>
<organism evidence="9 10">
    <name type="scientific">Psychrilyobacter piezotolerans</name>
    <dbReference type="NCBI Taxonomy" id="2293438"/>
    <lineage>
        <taxon>Bacteria</taxon>
        <taxon>Fusobacteriati</taxon>
        <taxon>Fusobacteriota</taxon>
        <taxon>Fusobacteriia</taxon>
        <taxon>Fusobacteriales</taxon>
        <taxon>Fusobacteriaceae</taxon>
        <taxon>Psychrilyobacter</taxon>
    </lineage>
</organism>
<dbReference type="CDD" id="cd09130">
    <property type="entry name" value="PLDc_unchar2_2"/>
    <property type="match status" value="1"/>
</dbReference>
<keyword evidence="7" id="KW-0732">Signal</keyword>
<evidence type="ECO:0000313" key="10">
    <source>
        <dbReference type="Proteomes" id="UP000263486"/>
    </source>
</evidence>
<dbReference type="PANTHER" id="PTHR43856:SF1">
    <property type="entry name" value="MITOCHONDRIAL CARDIOLIPIN HYDROLASE"/>
    <property type="match status" value="1"/>
</dbReference>
<feature type="chain" id="PRO_5045463356" description="phospholipase D" evidence="7">
    <location>
        <begin position="27"/>
        <end position="468"/>
    </location>
</feature>
<keyword evidence="6" id="KW-0443">Lipid metabolism</keyword>
<reference evidence="9 10" key="1">
    <citation type="submission" date="2018-08" db="EMBL/GenBank/DDBJ databases">
        <title>Draft genome sequence of Psychrilyobacter sp. strain SD5 isolated from Black Sea water.</title>
        <authorList>
            <person name="Yadav S."/>
            <person name="Villanueva L."/>
            <person name="Damste J.S.S."/>
        </authorList>
    </citation>
    <scope>NUCLEOTIDE SEQUENCE [LARGE SCALE GENOMIC DNA]</scope>
    <source>
        <strain evidence="9 10">SD5</strain>
    </source>
</reference>
<evidence type="ECO:0000256" key="3">
    <source>
        <dbReference type="ARBA" id="ARBA00012027"/>
    </source>
</evidence>
<evidence type="ECO:0000256" key="4">
    <source>
        <dbReference type="ARBA" id="ARBA00022801"/>
    </source>
</evidence>
<keyword evidence="5" id="KW-0442">Lipid degradation</keyword>
<evidence type="ECO:0000259" key="8">
    <source>
        <dbReference type="Pfam" id="PF13091"/>
    </source>
</evidence>
<keyword evidence="4" id="KW-0378">Hydrolase</keyword>
<dbReference type="Proteomes" id="UP000263486">
    <property type="component" value="Unassembled WGS sequence"/>
</dbReference>
<dbReference type="PROSITE" id="PS51257">
    <property type="entry name" value="PROKAR_LIPOPROTEIN"/>
    <property type="match status" value="1"/>
</dbReference>
<gene>
    <name evidence="9" type="ORF">DYH56_01605</name>
</gene>